<feature type="chain" id="PRO_5022185722" evidence="1">
    <location>
        <begin position="23"/>
        <end position="94"/>
    </location>
</feature>
<dbReference type="Proteomes" id="UP000319732">
    <property type="component" value="Unassembled WGS sequence"/>
</dbReference>
<dbReference type="AlphaFoldDB" id="A0A545TZ54"/>
<keyword evidence="1" id="KW-0732">Signal</keyword>
<comment type="caution">
    <text evidence="2">The sequence shown here is derived from an EMBL/GenBank/DDBJ whole genome shotgun (WGS) entry which is preliminary data.</text>
</comment>
<accession>A0A545TZ54</accession>
<dbReference type="OrthoDB" id="5397661at2"/>
<evidence type="ECO:0000313" key="3">
    <source>
        <dbReference type="Proteomes" id="UP000319732"/>
    </source>
</evidence>
<proteinExistence type="predicted"/>
<dbReference type="EMBL" id="VHSG01000007">
    <property type="protein sequence ID" value="TQV82502.1"/>
    <property type="molecule type" value="Genomic_DNA"/>
</dbReference>
<gene>
    <name evidence="2" type="ORF">FKG94_07120</name>
</gene>
<dbReference type="RefSeq" id="WP_142903518.1">
    <property type="nucleotide sequence ID" value="NZ_ML660090.1"/>
</dbReference>
<feature type="signal peptide" evidence="1">
    <location>
        <begin position="1"/>
        <end position="22"/>
    </location>
</feature>
<protein>
    <submittedName>
        <fullName evidence="2">Uncharacterized protein</fullName>
    </submittedName>
</protein>
<name>A0A545TZ54_9GAMM</name>
<reference evidence="2 3" key="1">
    <citation type="submission" date="2019-06" db="EMBL/GenBank/DDBJ databases">
        <title>Whole genome sequence for Cellvibrionaceae sp. R142.</title>
        <authorList>
            <person name="Wang G."/>
        </authorList>
    </citation>
    <scope>NUCLEOTIDE SEQUENCE [LARGE SCALE GENOMIC DNA]</scope>
    <source>
        <strain evidence="2 3">R142</strain>
    </source>
</reference>
<evidence type="ECO:0000256" key="1">
    <source>
        <dbReference type="SAM" id="SignalP"/>
    </source>
</evidence>
<keyword evidence="3" id="KW-1185">Reference proteome</keyword>
<evidence type="ECO:0000313" key="2">
    <source>
        <dbReference type="EMBL" id="TQV82502.1"/>
    </source>
</evidence>
<sequence>MATAVRSVALCATLLCIGAAQAQEAVINMESTIKGNQEQPTVLYIVPWKPPEGSEALYQSVDSQLQAVFSHVERTEFRRQLQYIKEMSDVQEKQ</sequence>
<organism evidence="2 3">
    <name type="scientific">Exilibacterium tricleocarpae</name>
    <dbReference type="NCBI Taxonomy" id="2591008"/>
    <lineage>
        <taxon>Bacteria</taxon>
        <taxon>Pseudomonadati</taxon>
        <taxon>Pseudomonadota</taxon>
        <taxon>Gammaproteobacteria</taxon>
        <taxon>Cellvibrionales</taxon>
        <taxon>Cellvibrionaceae</taxon>
        <taxon>Exilibacterium</taxon>
    </lineage>
</organism>